<name>A0A1R3KTD4_9ROSI</name>
<evidence type="ECO:0000256" key="1">
    <source>
        <dbReference type="SAM" id="MobiDB-lite"/>
    </source>
</evidence>
<feature type="region of interest" description="Disordered" evidence="1">
    <location>
        <begin position="97"/>
        <end position="123"/>
    </location>
</feature>
<evidence type="ECO:0000313" key="3">
    <source>
        <dbReference type="Proteomes" id="UP000187203"/>
    </source>
</evidence>
<feature type="compositionally biased region" description="Basic and acidic residues" evidence="1">
    <location>
        <begin position="102"/>
        <end position="116"/>
    </location>
</feature>
<comment type="caution">
    <text evidence="2">The sequence shown here is derived from an EMBL/GenBank/DDBJ whole genome shotgun (WGS) entry which is preliminary data.</text>
</comment>
<feature type="compositionally biased region" description="Polar residues" evidence="1">
    <location>
        <begin position="160"/>
        <end position="183"/>
    </location>
</feature>
<feature type="compositionally biased region" description="Polar residues" evidence="1">
    <location>
        <begin position="236"/>
        <end position="261"/>
    </location>
</feature>
<feature type="compositionally biased region" description="Basic and acidic residues" evidence="1">
    <location>
        <begin position="296"/>
        <end position="305"/>
    </location>
</feature>
<accession>A0A1R3KTD4</accession>
<dbReference type="EMBL" id="AWUE01011904">
    <property type="protein sequence ID" value="OMP10342.1"/>
    <property type="molecule type" value="Genomic_DNA"/>
</dbReference>
<organism evidence="2 3">
    <name type="scientific">Corchorus olitorius</name>
    <dbReference type="NCBI Taxonomy" id="93759"/>
    <lineage>
        <taxon>Eukaryota</taxon>
        <taxon>Viridiplantae</taxon>
        <taxon>Streptophyta</taxon>
        <taxon>Embryophyta</taxon>
        <taxon>Tracheophyta</taxon>
        <taxon>Spermatophyta</taxon>
        <taxon>Magnoliopsida</taxon>
        <taxon>eudicotyledons</taxon>
        <taxon>Gunneridae</taxon>
        <taxon>Pentapetalae</taxon>
        <taxon>rosids</taxon>
        <taxon>malvids</taxon>
        <taxon>Malvales</taxon>
        <taxon>Malvaceae</taxon>
        <taxon>Grewioideae</taxon>
        <taxon>Apeibeae</taxon>
        <taxon>Corchorus</taxon>
    </lineage>
</organism>
<gene>
    <name evidence="2" type="ORF">COLO4_04587</name>
</gene>
<proteinExistence type="predicted"/>
<feature type="compositionally biased region" description="Polar residues" evidence="1">
    <location>
        <begin position="29"/>
        <end position="51"/>
    </location>
</feature>
<feature type="compositionally biased region" description="Polar residues" evidence="1">
    <location>
        <begin position="208"/>
        <end position="219"/>
    </location>
</feature>
<keyword evidence="3" id="KW-1185">Reference proteome</keyword>
<dbReference type="Proteomes" id="UP000187203">
    <property type="component" value="Unassembled WGS sequence"/>
</dbReference>
<feature type="region of interest" description="Disordered" evidence="1">
    <location>
        <begin position="236"/>
        <end position="305"/>
    </location>
</feature>
<protein>
    <submittedName>
        <fullName evidence="2">Uncharacterized protein</fullName>
    </submittedName>
</protein>
<evidence type="ECO:0000313" key="2">
    <source>
        <dbReference type="EMBL" id="OMP10342.1"/>
    </source>
</evidence>
<feature type="region of interest" description="Disordered" evidence="1">
    <location>
        <begin position="1"/>
        <end position="56"/>
    </location>
</feature>
<reference evidence="3" key="1">
    <citation type="submission" date="2013-09" db="EMBL/GenBank/DDBJ databases">
        <title>Corchorus olitorius genome sequencing.</title>
        <authorList>
            <person name="Alam M."/>
            <person name="Haque M.S."/>
            <person name="Islam M.S."/>
            <person name="Emdad E.M."/>
            <person name="Islam M.M."/>
            <person name="Ahmed B."/>
            <person name="Halim A."/>
            <person name="Hossen Q.M.M."/>
            <person name="Hossain M.Z."/>
            <person name="Ahmed R."/>
            <person name="Khan M.M."/>
            <person name="Islam R."/>
            <person name="Rashid M.M."/>
            <person name="Khan S.A."/>
            <person name="Rahman M.S."/>
            <person name="Alam M."/>
            <person name="Yahiya A.S."/>
            <person name="Khan M.S."/>
            <person name="Azam M.S."/>
            <person name="Haque T."/>
            <person name="Lashkar M.Z.H."/>
            <person name="Akhand A.I."/>
            <person name="Morshed G."/>
            <person name="Roy S."/>
            <person name="Uddin K.S."/>
            <person name="Rabeya T."/>
            <person name="Hossain A.S."/>
            <person name="Chowdhury A."/>
            <person name="Snigdha A.R."/>
            <person name="Mortoza M.S."/>
            <person name="Matin S.A."/>
            <person name="Hoque S.M.E."/>
            <person name="Islam M.K."/>
            <person name="Roy D.K."/>
            <person name="Haider R."/>
            <person name="Moosa M.M."/>
            <person name="Elias S.M."/>
            <person name="Hasan A.M."/>
            <person name="Jahan S."/>
            <person name="Shafiuddin M."/>
            <person name="Mahmood N."/>
            <person name="Shommy N.S."/>
        </authorList>
    </citation>
    <scope>NUCLEOTIDE SEQUENCE [LARGE SCALE GENOMIC DNA]</scope>
    <source>
        <strain evidence="3">cv. O-4</strain>
    </source>
</reference>
<dbReference type="AlphaFoldDB" id="A0A1R3KTD4"/>
<sequence>MSSSVLPTLSPCNVPSSSQPPPSPKSLSATDSFLLHNSSRPPDLNSQTLPQTRPPSRESFELENIYKQSNMRCIVLSAFHVANMEVTKEEWQVVTRKQNRRKKEDQIPKGKVHTDPEPTSLPKNFEANSVSYMDPLGHTNKLSTETTTKQVNSEAQLLTKTQHMPLNTNAQESVIKPSNNSVSPVEIPPIDVSNSSVPVNYHSRSHSQHNPSSDHLSLSDNHAELPQTEQLTCSLQSEPTSDKLQNSPSTHATSENQQIHVTNAAPENSELLRESDPTSPKFPPGFEPNFTFSAAKSDKPDWENS</sequence>
<feature type="region of interest" description="Disordered" evidence="1">
    <location>
        <begin position="160"/>
        <end position="219"/>
    </location>
</feature>